<dbReference type="PANTHER" id="PTHR37418">
    <property type="entry name" value="3-KETO-5-AMINOHEXANOATE CLEAVAGE ENZYME-RELATED"/>
    <property type="match status" value="1"/>
</dbReference>
<accession>A0ABY4YT48</accession>
<dbReference type="InterPro" id="IPR008567">
    <property type="entry name" value="BKACE"/>
</dbReference>
<sequence length="224" mass="23542">MPITPRDLAVAAADAVAAGATDLHLHPRDSMGGETLEPAAVADAIIAVTTAVPGTPVGITTGAWTGSPTQRLDWVRHWTTLPDHASVNWHEDGAHQMAELLLERGVEVDVGLWSAAAVTRWLGSPLRDRCSRVLLELPDGPEADQVRGLAEAMLAPLQGSVPVGRVLLHGEGSTAWEALEYAGWAGLQTRVGLEDVLVLPDGSAAADNAALVRVARGVLWQGYP</sequence>
<dbReference type="InterPro" id="IPR013785">
    <property type="entry name" value="Aldolase_TIM"/>
</dbReference>
<dbReference type="Gene3D" id="3.20.20.70">
    <property type="entry name" value="Aldolase class I"/>
    <property type="match status" value="1"/>
</dbReference>
<dbReference type="Proteomes" id="UP001056455">
    <property type="component" value="Chromosome"/>
</dbReference>
<dbReference type="Pfam" id="PF05853">
    <property type="entry name" value="BKACE"/>
    <property type="match status" value="1"/>
</dbReference>
<evidence type="ECO:0000313" key="2">
    <source>
        <dbReference type="Proteomes" id="UP001056455"/>
    </source>
</evidence>
<organism evidence="1 2">
    <name type="scientific">Ornithinimicrobium faecis</name>
    <dbReference type="NCBI Taxonomy" id="2934158"/>
    <lineage>
        <taxon>Bacteria</taxon>
        <taxon>Bacillati</taxon>
        <taxon>Actinomycetota</taxon>
        <taxon>Actinomycetes</taxon>
        <taxon>Micrococcales</taxon>
        <taxon>Ornithinimicrobiaceae</taxon>
        <taxon>Ornithinimicrobium</taxon>
    </lineage>
</organism>
<reference evidence="1" key="1">
    <citation type="submission" date="2022-06" db="EMBL/GenBank/DDBJ databases">
        <title>Ornithinimicrobium HY1793.</title>
        <authorList>
            <person name="Huang Y."/>
        </authorList>
    </citation>
    <scope>NUCLEOTIDE SEQUENCE</scope>
    <source>
        <strain evidence="1">HY1793</strain>
    </source>
</reference>
<name>A0ABY4YT48_9MICO</name>
<dbReference type="EMBL" id="CP099489">
    <property type="protein sequence ID" value="USQ79430.1"/>
    <property type="molecule type" value="Genomic_DNA"/>
</dbReference>
<keyword evidence="2" id="KW-1185">Reference proteome</keyword>
<evidence type="ECO:0000313" key="1">
    <source>
        <dbReference type="EMBL" id="USQ79430.1"/>
    </source>
</evidence>
<protein>
    <submittedName>
        <fullName evidence="1">3-keto-5-aminohexanoate cleavage protein</fullName>
    </submittedName>
</protein>
<gene>
    <name evidence="1" type="ORF">NF556_17780</name>
</gene>
<dbReference type="PANTHER" id="PTHR37418:SF1">
    <property type="entry name" value="3-KETO-5-AMINOHEXANOATE CLEAVAGE PROTEIN"/>
    <property type="match status" value="1"/>
</dbReference>
<proteinExistence type="predicted"/>